<name>A0A4Z2J1Y4_9TELE</name>
<keyword evidence="3" id="KW-1185">Reference proteome</keyword>
<comment type="caution">
    <text evidence="2">The sequence shown here is derived from an EMBL/GenBank/DDBJ whole genome shotgun (WGS) entry which is preliminary data.</text>
</comment>
<organism evidence="2 3">
    <name type="scientific">Liparis tanakae</name>
    <name type="common">Tanaka's snailfish</name>
    <dbReference type="NCBI Taxonomy" id="230148"/>
    <lineage>
        <taxon>Eukaryota</taxon>
        <taxon>Metazoa</taxon>
        <taxon>Chordata</taxon>
        <taxon>Craniata</taxon>
        <taxon>Vertebrata</taxon>
        <taxon>Euteleostomi</taxon>
        <taxon>Actinopterygii</taxon>
        <taxon>Neopterygii</taxon>
        <taxon>Teleostei</taxon>
        <taxon>Neoteleostei</taxon>
        <taxon>Acanthomorphata</taxon>
        <taxon>Eupercaria</taxon>
        <taxon>Perciformes</taxon>
        <taxon>Cottioidei</taxon>
        <taxon>Cottales</taxon>
        <taxon>Liparidae</taxon>
        <taxon>Liparis</taxon>
    </lineage>
</organism>
<dbReference type="EMBL" id="SRLO01000031">
    <property type="protein sequence ID" value="TNN83844.1"/>
    <property type="molecule type" value="Genomic_DNA"/>
</dbReference>
<accession>A0A4Z2J1Y4</accession>
<proteinExistence type="predicted"/>
<evidence type="ECO:0000256" key="1">
    <source>
        <dbReference type="SAM" id="MobiDB-lite"/>
    </source>
</evidence>
<dbReference type="Proteomes" id="UP000314294">
    <property type="component" value="Unassembled WGS sequence"/>
</dbReference>
<dbReference type="AlphaFoldDB" id="A0A4Z2J1Y4"/>
<reference evidence="2 3" key="1">
    <citation type="submission" date="2019-03" db="EMBL/GenBank/DDBJ databases">
        <title>First draft genome of Liparis tanakae, snailfish: a comprehensive survey of snailfish specific genes.</title>
        <authorList>
            <person name="Kim W."/>
            <person name="Song I."/>
            <person name="Jeong J.-H."/>
            <person name="Kim D."/>
            <person name="Kim S."/>
            <person name="Ryu S."/>
            <person name="Song J.Y."/>
            <person name="Lee S.K."/>
        </authorList>
    </citation>
    <scope>NUCLEOTIDE SEQUENCE [LARGE SCALE GENOMIC DNA]</scope>
    <source>
        <tissue evidence="2">Muscle</tissue>
    </source>
</reference>
<evidence type="ECO:0000313" key="3">
    <source>
        <dbReference type="Proteomes" id="UP000314294"/>
    </source>
</evidence>
<evidence type="ECO:0000313" key="2">
    <source>
        <dbReference type="EMBL" id="TNN83844.1"/>
    </source>
</evidence>
<sequence>MFVDKACCKMWKSSGQAMQPSELPSSRLTCAVQPQGPKGVLSSGSANPNKAQAEPERGMSALLVVDGKSQPNAGFNCTTAASVDSKLSFVIDVELTTGNRG</sequence>
<gene>
    <name evidence="2" type="ORF">EYF80_006020</name>
</gene>
<feature type="region of interest" description="Disordered" evidence="1">
    <location>
        <begin position="34"/>
        <end position="55"/>
    </location>
</feature>
<protein>
    <submittedName>
        <fullName evidence="2">Uncharacterized protein</fullName>
    </submittedName>
</protein>